<protein>
    <recommendedName>
        <fullName evidence="1">DUF7895 domain-containing protein</fullName>
    </recommendedName>
</protein>
<dbReference type="PANTHER" id="PTHR37230">
    <property type="entry name" value="OS06G0731300 PROTEIN"/>
    <property type="match status" value="1"/>
</dbReference>
<dbReference type="InParanoid" id="A0A1D6NLF3"/>
<gene>
    <name evidence="2" type="ORF">ZEAMMB73_Zm00001d044398</name>
</gene>
<reference evidence="2" key="1">
    <citation type="submission" date="2015-12" db="EMBL/GenBank/DDBJ databases">
        <title>Update maize B73 reference genome by single molecule sequencing technologies.</title>
        <authorList>
            <consortium name="Maize Genome Sequencing Project"/>
            <person name="Ware D."/>
        </authorList>
    </citation>
    <scope>NUCLEOTIDE SEQUENCE [LARGE SCALE GENOMIC DNA]</scope>
    <source>
        <tissue evidence="2">Seedling</tissue>
    </source>
</reference>
<dbReference type="EMBL" id="CM007649">
    <property type="protein sequence ID" value="ONM41054.1"/>
    <property type="molecule type" value="Genomic_DNA"/>
</dbReference>
<evidence type="ECO:0000313" key="2">
    <source>
        <dbReference type="EMBL" id="ONM41054.1"/>
    </source>
</evidence>
<dbReference type="Pfam" id="PF25433">
    <property type="entry name" value="DUF7895"/>
    <property type="match status" value="1"/>
</dbReference>
<dbReference type="PANTHER" id="PTHR37230:SF1">
    <property type="entry name" value="OS06G0731300 PROTEIN"/>
    <property type="match status" value="1"/>
</dbReference>
<sequence length="130" mass="14255">MKSFLLIHRNGSCVSFSFIGTVDAVYLLIRSSSPSVASRRQHEEREEQVEGEECSDCGGTGLYDRCKGECFVFKQLSKETTTRARKAAKNMATRYTSGLSTNGPTAKSAPPPACLYKMEGVLPTINTHVK</sequence>
<proteinExistence type="predicted"/>
<name>A0A1D6NLF3_MAIZE</name>
<dbReference type="AlphaFoldDB" id="A0A1D6NLF3"/>
<evidence type="ECO:0000259" key="1">
    <source>
        <dbReference type="Pfam" id="PF25433"/>
    </source>
</evidence>
<dbReference type="InterPro" id="IPR057217">
    <property type="entry name" value="DUF7895"/>
</dbReference>
<feature type="domain" description="DUF7895" evidence="1">
    <location>
        <begin position="52"/>
        <end position="101"/>
    </location>
</feature>
<organism evidence="2">
    <name type="scientific">Zea mays</name>
    <name type="common">Maize</name>
    <dbReference type="NCBI Taxonomy" id="4577"/>
    <lineage>
        <taxon>Eukaryota</taxon>
        <taxon>Viridiplantae</taxon>
        <taxon>Streptophyta</taxon>
        <taxon>Embryophyta</taxon>
        <taxon>Tracheophyta</taxon>
        <taxon>Spermatophyta</taxon>
        <taxon>Magnoliopsida</taxon>
        <taxon>Liliopsida</taxon>
        <taxon>Poales</taxon>
        <taxon>Poaceae</taxon>
        <taxon>PACMAD clade</taxon>
        <taxon>Panicoideae</taxon>
        <taxon>Andropogonodae</taxon>
        <taxon>Andropogoneae</taxon>
        <taxon>Tripsacinae</taxon>
        <taxon>Zea</taxon>
    </lineage>
</organism>
<accession>A0A1D6NLF3</accession>